<keyword evidence="2" id="KW-1185">Reference proteome</keyword>
<dbReference type="Proteomes" id="UP000253303">
    <property type="component" value="Unassembled WGS sequence"/>
</dbReference>
<dbReference type="EMBL" id="QMEY01000028">
    <property type="protein sequence ID" value="RBQ14873.1"/>
    <property type="molecule type" value="Genomic_DNA"/>
</dbReference>
<dbReference type="AlphaFoldDB" id="A0A366LMZ5"/>
<evidence type="ECO:0000313" key="2">
    <source>
        <dbReference type="Proteomes" id="UP000253303"/>
    </source>
</evidence>
<evidence type="ECO:0000313" key="1">
    <source>
        <dbReference type="EMBL" id="RBQ14873.1"/>
    </source>
</evidence>
<organism evidence="1 2">
    <name type="scientific">Spongiactinospora rosea</name>
    <dbReference type="NCBI Taxonomy" id="2248750"/>
    <lineage>
        <taxon>Bacteria</taxon>
        <taxon>Bacillati</taxon>
        <taxon>Actinomycetota</taxon>
        <taxon>Actinomycetes</taxon>
        <taxon>Streptosporangiales</taxon>
        <taxon>Streptosporangiaceae</taxon>
        <taxon>Spongiactinospora</taxon>
    </lineage>
</organism>
<name>A0A366LMZ5_9ACTN</name>
<protein>
    <submittedName>
        <fullName evidence="1">Uncharacterized protein</fullName>
    </submittedName>
</protein>
<reference evidence="1 2" key="1">
    <citation type="submission" date="2018-06" db="EMBL/GenBank/DDBJ databases">
        <title>Sphaerisporangium craniellae sp. nov., isolated from a marine sponge in the South China Sea.</title>
        <authorList>
            <person name="Li L."/>
        </authorList>
    </citation>
    <scope>NUCLEOTIDE SEQUENCE [LARGE SCALE GENOMIC DNA]</scope>
    <source>
        <strain evidence="1 2">LHW63015</strain>
    </source>
</reference>
<sequence length="59" mass="6264">MTVPTFDSPVPRAPRGALKAVADSAPHLRRGRGLPGAPPVQSYLFAHTPLVVVYDCPGR</sequence>
<accession>A0A366LMZ5</accession>
<comment type="caution">
    <text evidence="1">The sequence shown here is derived from an EMBL/GenBank/DDBJ whole genome shotgun (WGS) entry which is preliminary data.</text>
</comment>
<proteinExistence type="predicted"/>
<gene>
    <name evidence="1" type="ORF">DP939_38595</name>
</gene>